<proteinExistence type="predicted"/>
<sequence length="218" mass="24933">MRPKNSPKRLRFPSRGGIQNARRRPSDEPTLDGFTRALQRRTRAAKEMGFFDGEAVGFADAIPLRGKHLRLPVHARDALPERIMNTKDGFGSATLRKYWSARIQRFLRQHPSAEKLKHYSLPRATALLVDTIRFFGKSYGIATAQRIALNYLSGSDITSPRAPPFLEAERSQYRPFFVQFDSHIDSRRGKHLDVQRLRSEARDAGYRIVKRKPSSGKT</sequence>
<evidence type="ECO:0000313" key="2">
    <source>
        <dbReference type="EMBL" id="QQR92178.1"/>
    </source>
</evidence>
<dbReference type="EMBL" id="CP064981">
    <property type="protein sequence ID" value="QQR92178.1"/>
    <property type="molecule type" value="Genomic_DNA"/>
</dbReference>
<organism evidence="2">
    <name type="scientific">Candidatus Iainarchaeum sp</name>
    <dbReference type="NCBI Taxonomy" id="3101447"/>
    <lineage>
        <taxon>Archaea</taxon>
        <taxon>Candidatus Iainarchaeota</taxon>
        <taxon>Candidatus Iainarchaeia</taxon>
        <taxon>Candidatus Iainarchaeales</taxon>
        <taxon>Candidatus Iainarchaeaceae</taxon>
        <taxon>Candidatus Iainarchaeum</taxon>
    </lineage>
</organism>
<name>A0A7T9DIW5_9ARCH</name>
<gene>
    <name evidence="2" type="ORF">IPJ89_03385</name>
</gene>
<dbReference type="Proteomes" id="UP000596004">
    <property type="component" value="Chromosome"/>
</dbReference>
<feature type="compositionally biased region" description="Basic residues" evidence="1">
    <location>
        <begin position="1"/>
        <end position="12"/>
    </location>
</feature>
<dbReference type="AlphaFoldDB" id="A0A7T9DIW5"/>
<protein>
    <submittedName>
        <fullName evidence="2">Uncharacterized protein</fullName>
    </submittedName>
</protein>
<feature type="region of interest" description="Disordered" evidence="1">
    <location>
        <begin position="1"/>
        <end position="32"/>
    </location>
</feature>
<accession>A0A7T9DIW5</accession>
<reference evidence="2" key="1">
    <citation type="submission" date="2020-11" db="EMBL/GenBank/DDBJ databases">
        <title>Connecting structure to function with the recovery of over 1000 high-quality activated sludge metagenome-assembled genomes encoding full-length rRNA genes using long-read sequencing.</title>
        <authorList>
            <person name="Singleton C.M."/>
            <person name="Petriglieri F."/>
            <person name="Kristensen J.M."/>
            <person name="Kirkegaard R.H."/>
            <person name="Michaelsen T.Y."/>
            <person name="Andersen M.H."/>
            <person name="Karst S.M."/>
            <person name="Dueholm M.S."/>
            <person name="Nielsen P.H."/>
            <person name="Albertsen M."/>
        </authorList>
    </citation>
    <scope>NUCLEOTIDE SEQUENCE</scope>
    <source>
        <strain evidence="2">Fred_18-Q3-R57-64_BAT3C.431</strain>
    </source>
</reference>
<evidence type="ECO:0000256" key="1">
    <source>
        <dbReference type="SAM" id="MobiDB-lite"/>
    </source>
</evidence>